<gene>
    <name evidence="3" type="ORF">FJQ98_07975</name>
</gene>
<protein>
    <submittedName>
        <fullName evidence="3">Alpha-helical pore-forming toxin family protein</fullName>
    </submittedName>
</protein>
<keyword evidence="4" id="KW-1185">Reference proteome</keyword>
<feature type="chain" id="PRO_5045423240" evidence="2">
    <location>
        <begin position="21"/>
        <end position="410"/>
    </location>
</feature>
<dbReference type="InterPro" id="IPR052785">
    <property type="entry name" value="Enterotoxin_cmpnt"/>
</dbReference>
<dbReference type="InterPro" id="IPR008414">
    <property type="entry name" value="HBL"/>
</dbReference>
<dbReference type="EMBL" id="CP067341">
    <property type="protein sequence ID" value="QQP13957.1"/>
    <property type="molecule type" value="Genomic_DNA"/>
</dbReference>
<reference evidence="3 4" key="1">
    <citation type="submission" date="2020-01" db="EMBL/GenBank/DDBJ databases">
        <authorList>
            <person name="Liu G."/>
            <person name="Liu B."/>
        </authorList>
    </citation>
    <scope>NUCLEOTIDE SEQUENCE [LARGE SCALE GENOMIC DNA]</scope>
    <source>
        <strain evidence="3 4">FJAT-51161</strain>
    </source>
</reference>
<name>A0ABX7AWS6_9BACI</name>
<evidence type="ECO:0000256" key="2">
    <source>
        <dbReference type="SAM" id="SignalP"/>
    </source>
</evidence>
<sequence length="410" mass="44458">MKKFSYKVLTVATLATIITAANSGTIQALAQEQVTQEQKIGNYYTLGPEGLKKALAETGSHILVMDLYAKTMIKQPNVNLSKIDLGSEGGELIKNIHLNQELSRINANYWLDTAKPKIQKTARNIVNYDEQFNNYYDTLIDTVQKKDKEGLKEGIGDLISTINTNSKEVTEVIKMLEAFKTKLYTNTIDFKNNIGGPDGKGGLTAILAGKQALVPQLQAEIENLRATQKAHFDNVLAWSIGGGLGAAILVIGTIAGGVVIVVTGGTATPLVVGGLTVLGAAGIGLGTAAGVTASNHMSSYNEISNKIGELTMKADFANQAIISLSNAKDTLTYLYQTVDQAIMSLTNIQQQWNTMGANYKDLYDNIDQMQDHKLSLIPDDLKAAKQSWNDIHKDAEFIAKDIAFKQEDKN</sequence>
<dbReference type="RefSeq" id="WP_053594543.1">
    <property type="nucleotide sequence ID" value="NZ_CP067341.1"/>
</dbReference>
<keyword evidence="1" id="KW-0472">Membrane</keyword>
<keyword evidence="1" id="KW-0812">Transmembrane</keyword>
<evidence type="ECO:0000313" key="3">
    <source>
        <dbReference type="EMBL" id="QQP13957.1"/>
    </source>
</evidence>
<organism evidence="3 4">
    <name type="scientific">Lysinibacillus agricola</name>
    <dbReference type="NCBI Taxonomy" id="2590012"/>
    <lineage>
        <taxon>Bacteria</taxon>
        <taxon>Bacillati</taxon>
        <taxon>Bacillota</taxon>
        <taxon>Bacilli</taxon>
        <taxon>Bacillales</taxon>
        <taxon>Bacillaceae</taxon>
        <taxon>Lysinibacillus</taxon>
    </lineage>
</organism>
<dbReference type="Proteomes" id="UP000596049">
    <property type="component" value="Chromosome"/>
</dbReference>
<dbReference type="PANTHER" id="PTHR38443">
    <property type="match status" value="1"/>
</dbReference>
<feature type="transmembrane region" description="Helical" evidence="1">
    <location>
        <begin position="270"/>
        <end position="291"/>
    </location>
</feature>
<dbReference type="Gene3D" id="1.20.1170.10">
    <property type="match status" value="1"/>
</dbReference>
<feature type="transmembrane region" description="Helical" evidence="1">
    <location>
        <begin position="235"/>
        <end position="263"/>
    </location>
</feature>
<keyword evidence="2" id="KW-0732">Signal</keyword>
<keyword evidence="1" id="KW-1133">Transmembrane helix</keyword>
<accession>A0ABX7AWS6</accession>
<feature type="signal peptide" evidence="2">
    <location>
        <begin position="1"/>
        <end position="20"/>
    </location>
</feature>
<dbReference type="PANTHER" id="PTHR38443:SF2">
    <property type="entry name" value="NON-HEMOLYTIC ENTEROTOXIN LYTIC COMPONENT L1"/>
    <property type="match status" value="1"/>
</dbReference>
<dbReference type="SUPFAM" id="SSF58100">
    <property type="entry name" value="Bacterial hemolysins"/>
    <property type="match status" value="1"/>
</dbReference>
<evidence type="ECO:0000313" key="4">
    <source>
        <dbReference type="Proteomes" id="UP000596049"/>
    </source>
</evidence>
<dbReference type="CDD" id="cd22653">
    <property type="entry name" value="ClyA_HblB-like"/>
    <property type="match status" value="1"/>
</dbReference>
<proteinExistence type="predicted"/>
<dbReference type="Pfam" id="PF05791">
    <property type="entry name" value="Bacillus_HBL"/>
    <property type="match status" value="1"/>
</dbReference>
<evidence type="ECO:0000256" key="1">
    <source>
        <dbReference type="SAM" id="Phobius"/>
    </source>
</evidence>